<dbReference type="Proteomes" id="UP000509626">
    <property type="component" value="Chromosome"/>
</dbReference>
<feature type="transmembrane region" description="Helical" evidence="2">
    <location>
        <begin position="17"/>
        <end position="33"/>
    </location>
</feature>
<name>A0A7D5QCS1_9EURY</name>
<evidence type="ECO:0008006" key="5">
    <source>
        <dbReference type="Google" id="ProtNLM"/>
    </source>
</evidence>
<dbReference type="InterPro" id="IPR014509">
    <property type="entry name" value="YjdF-like"/>
</dbReference>
<proteinExistence type="predicted"/>
<feature type="compositionally biased region" description="Acidic residues" evidence="1">
    <location>
        <begin position="198"/>
        <end position="208"/>
    </location>
</feature>
<sequence>MVTTRPLVTLRGLRAEVAWLLVVVLVACAVRFLTLGELDWAVFVALVVAVAVVPPAIERDPAVTMPWPLLALVSVPVLLRAAGVVSAATPFLVMAGLALLAAIALDSYTSLALTPRFSVVFVIVTTMAFAAVWTVGTWASDVLLGTEFVGGQTELMWDIVAATGAGVVAGFVFEAYFRLSDRPDRPDAPTGDTRVEGVAEESDDDGSADDAGSADDRAERSDHDGRHERPNRRDTAESKVDLPGDRRQQRWAVHAMRSILALIAVVGAVQFNVGMFLNGAVTLAVTFAPALLRREYGYPMGVGLTLWVTAAVGLHAVGVIGPYRQFGWYDSVAHALSATLIAGIGYALARAVELHTDAVDFQPTFRSVFVVLFVLAAGVAWELLEFASGGVAAVFGGRAALAQYGTGDIVNDLAFNAAGGVLIAVLTVGRFEAVARSLASRVGVFARNQ</sequence>
<feature type="transmembrane region" description="Helical" evidence="2">
    <location>
        <begin position="77"/>
        <end position="105"/>
    </location>
</feature>
<keyword evidence="2" id="KW-1133">Transmembrane helix</keyword>
<evidence type="ECO:0000256" key="1">
    <source>
        <dbReference type="SAM" id="MobiDB-lite"/>
    </source>
</evidence>
<evidence type="ECO:0000256" key="2">
    <source>
        <dbReference type="SAM" id="Phobius"/>
    </source>
</evidence>
<keyword evidence="2" id="KW-0812">Transmembrane</keyword>
<keyword evidence="2" id="KW-0472">Membrane</keyword>
<dbReference type="EMBL" id="CP058579">
    <property type="protein sequence ID" value="QLG62780.1"/>
    <property type="molecule type" value="Genomic_DNA"/>
</dbReference>
<evidence type="ECO:0000313" key="3">
    <source>
        <dbReference type="EMBL" id="QLG62780.1"/>
    </source>
</evidence>
<reference evidence="3 4" key="1">
    <citation type="submission" date="2020-06" db="EMBL/GenBank/DDBJ databases">
        <title>NJ-3-1, isolated from saline soil.</title>
        <authorList>
            <person name="Cui H.L."/>
            <person name="Shi X."/>
        </authorList>
    </citation>
    <scope>NUCLEOTIDE SEQUENCE [LARGE SCALE GENOMIC DNA]</scope>
    <source>
        <strain evidence="3 4">NJ-3-1</strain>
    </source>
</reference>
<dbReference type="AlphaFoldDB" id="A0A7D5QCS1"/>
<feature type="compositionally biased region" description="Basic and acidic residues" evidence="1">
    <location>
        <begin position="214"/>
        <end position="243"/>
    </location>
</feature>
<feature type="transmembrane region" description="Helical" evidence="2">
    <location>
        <begin position="364"/>
        <end position="384"/>
    </location>
</feature>
<feature type="transmembrane region" description="Helical" evidence="2">
    <location>
        <begin position="40"/>
        <end position="57"/>
    </location>
</feature>
<feature type="transmembrane region" description="Helical" evidence="2">
    <location>
        <begin position="332"/>
        <end position="352"/>
    </location>
</feature>
<dbReference type="OrthoDB" id="313603at2157"/>
<feature type="compositionally biased region" description="Basic and acidic residues" evidence="1">
    <location>
        <begin position="184"/>
        <end position="197"/>
    </location>
</feature>
<feature type="region of interest" description="Disordered" evidence="1">
    <location>
        <begin position="184"/>
        <end position="243"/>
    </location>
</feature>
<organism evidence="3 4">
    <name type="scientific">Halorarum salinum</name>
    <dbReference type="NCBI Taxonomy" id="2743089"/>
    <lineage>
        <taxon>Archaea</taxon>
        <taxon>Methanobacteriati</taxon>
        <taxon>Methanobacteriota</taxon>
        <taxon>Stenosarchaea group</taxon>
        <taxon>Halobacteria</taxon>
        <taxon>Halobacteriales</taxon>
        <taxon>Haloferacaceae</taxon>
        <taxon>Halorarum</taxon>
    </lineage>
</organism>
<dbReference type="Pfam" id="PF09997">
    <property type="entry name" value="DUF2238"/>
    <property type="match status" value="1"/>
</dbReference>
<dbReference type="GeneID" id="56038594"/>
<accession>A0A7D5QCS1</accession>
<protein>
    <recommendedName>
        <fullName evidence="5">DUF2238 domain-containing protein</fullName>
    </recommendedName>
</protein>
<keyword evidence="4" id="KW-1185">Reference proteome</keyword>
<feature type="transmembrane region" description="Helical" evidence="2">
    <location>
        <begin position="304"/>
        <end position="326"/>
    </location>
</feature>
<dbReference type="RefSeq" id="WP_179269365.1">
    <property type="nucleotide sequence ID" value="NZ_CP058579.1"/>
</dbReference>
<evidence type="ECO:0000313" key="4">
    <source>
        <dbReference type="Proteomes" id="UP000509626"/>
    </source>
</evidence>
<dbReference type="PROSITE" id="PS51257">
    <property type="entry name" value="PROKAR_LIPOPROTEIN"/>
    <property type="match status" value="1"/>
</dbReference>
<feature type="transmembrane region" description="Helical" evidence="2">
    <location>
        <begin position="117"/>
        <end position="135"/>
    </location>
</feature>
<dbReference type="KEGG" id="halu:HUG12_14005"/>
<feature type="transmembrane region" description="Helical" evidence="2">
    <location>
        <begin position="155"/>
        <end position="177"/>
    </location>
</feature>
<gene>
    <name evidence="3" type="ORF">HUG12_14005</name>
</gene>